<dbReference type="Gene3D" id="3.30.420.10">
    <property type="entry name" value="Ribonuclease H-like superfamily/Ribonuclease H"/>
    <property type="match status" value="1"/>
</dbReference>
<dbReference type="PROSITE" id="PS50994">
    <property type="entry name" value="INTEGRASE"/>
    <property type="match status" value="1"/>
</dbReference>
<name>A0A1M6MKK0_9FIRM</name>
<reference evidence="3" key="1">
    <citation type="submission" date="2016-11" db="EMBL/GenBank/DDBJ databases">
        <authorList>
            <person name="Varghese N."/>
            <person name="Submissions S."/>
        </authorList>
    </citation>
    <scope>NUCLEOTIDE SEQUENCE [LARGE SCALE GENOMIC DNA]</scope>
    <source>
        <strain evidence="3">DSM 16057</strain>
    </source>
</reference>
<dbReference type="STRING" id="1121432.SAMN02745219_03466"/>
<dbReference type="RefSeq" id="WP_341349629.1">
    <property type="nucleotide sequence ID" value="NZ_FQZM01000073.1"/>
</dbReference>
<dbReference type="InterPro" id="IPR036397">
    <property type="entry name" value="RNaseH_sf"/>
</dbReference>
<dbReference type="InterPro" id="IPR001584">
    <property type="entry name" value="Integrase_cat-core"/>
</dbReference>
<sequence length="282" mass="31349">TPNESLFGYFQVLLQLGQNFGVPRSLYSDRHTIFFSPKKDKLSIEEELAGQTAPLTQLGRAIAELGINHIPARSPQAKGRIERLWGTLQSRLVVELRLAGVSTLEEANAFLPGFIQRFNGNFGSRPGLTGQVPGGYNYQKGPFLQRSGTVLIKNVVYDDFQRTVSEVLVCSRSVLDVLAKTQEANARLNRAVIKTVTSCGCLRINARKKEIPPEATLADLRHLLESHLVGEMCEECREAVENAIGRCLFYLAALCHLLDLNLDDIVTKEQKQLRILGIYNLA</sequence>
<dbReference type="EMBL" id="FQZM01000073">
    <property type="protein sequence ID" value="SHJ83989.1"/>
    <property type="molecule type" value="Genomic_DNA"/>
</dbReference>
<dbReference type="Proteomes" id="UP000184529">
    <property type="component" value="Unassembled WGS sequence"/>
</dbReference>
<proteinExistence type="predicted"/>
<dbReference type="PANTHER" id="PTHR35004:SF7">
    <property type="entry name" value="INTEGRASE PROTEIN"/>
    <property type="match status" value="1"/>
</dbReference>
<dbReference type="AlphaFoldDB" id="A0A1M6MKK0"/>
<accession>A0A1M6MKK0</accession>
<gene>
    <name evidence="2" type="ORF">SAMN02745219_03466</name>
</gene>
<keyword evidence="3" id="KW-1185">Reference proteome</keyword>
<dbReference type="InterPro" id="IPR012337">
    <property type="entry name" value="RNaseH-like_sf"/>
</dbReference>
<feature type="domain" description="Integrase catalytic" evidence="1">
    <location>
        <begin position="1"/>
        <end position="141"/>
    </location>
</feature>
<dbReference type="SUPFAM" id="SSF53098">
    <property type="entry name" value="Ribonuclease H-like"/>
    <property type="match status" value="1"/>
</dbReference>
<protein>
    <recommendedName>
        <fullName evidence="1">Integrase catalytic domain-containing protein</fullName>
    </recommendedName>
</protein>
<evidence type="ECO:0000313" key="2">
    <source>
        <dbReference type="EMBL" id="SHJ83989.1"/>
    </source>
</evidence>
<feature type="non-terminal residue" evidence="2">
    <location>
        <position position="1"/>
    </location>
</feature>
<dbReference type="PANTHER" id="PTHR35004">
    <property type="entry name" value="TRANSPOSASE RV3428C-RELATED"/>
    <property type="match status" value="1"/>
</dbReference>
<evidence type="ECO:0000259" key="1">
    <source>
        <dbReference type="PROSITE" id="PS50994"/>
    </source>
</evidence>
<dbReference type="GO" id="GO:0015074">
    <property type="term" value="P:DNA integration"/>
    <property type="evidence" value="ECO:0007669"/>
    <property type="project" value="InterPro"/>
</dbReference>
<evidence type="ECO:0000313" key="3">
    <source>
        <dbReference type="Proteomes" id="UP000184529"/>
    </source>
</evidence>
<organism evidence="2 3">
    <name type="scientific">Desulfofundulus thermosubterraneus DSM 16057</name>
    <dbReference type="NCBI Taxonomy" id="1121432"/>
    <lineage>
        <taxon>Bacteria</taxon>
        <taxon>Bacillati</taxon>
        <taxon>Bacillota</taxon>
        <taxon>Clostridia</taxon>
        <taxon>Eubacteriales</taxon>
        <taxon>Peptococcaceae</taxon>
        <taxon>Desulfofundulus</taxon>
    </lineage>
</organism>
<dbReference type="GO" id="GO:0003676">
    <property type="term" value="F:nucleic acid binding"/>
    <property type="evidence" value="ECO:0007669"/>
    <property type="project" value="InterPro"/>
</dbReference>